<evidence type="ECO:0000313" key="1">
    <source>
        <dbReference type="EMBL" id="BAS75023.1"/>
    </source>
</evidence>
<dbReference type="InParanoid" id="A0A0P0V9Y4"/>
<protein>
    <submittedName>
        <fullName evidence="1">Os01g0826850 protein</fullName>
    </submittedName>
</protein>
<organism evidence="1 2">
    <name type="scientific">Oryza sativa subsp. japonica</name>
    <name type="common">Rice</name>
    <dbReference type="NCBI Taxonomy" id="39947"/>
    <lineage>
        <taxon>Eukaryota</taxon>
        <taxon>Viridiplantae</taxon>
        <taxon>Streptophyta</taxon>
        <taxon>Embryophyta</taxon>
        <taxon>Tracheophyta</taxon>
        <taxon>Spermatophyta</taxon>
        <taxon>Magnoliopsida</taxon>
        <taxon>Liliopsida</taxon>
        <taxon>Poales</taxon>
        <taxon>Poaceae</taxon>
        <taxon>BOP clade</taxon>
        <taxon>Oryzoideae</taxon>
        <taxon>Oryzeae</taxon>
        <taxon>Oryzinae</taxon>
        <taxon>Oryza</taxon>
        <taxon>Oryza sativa</taxon>
    </lineage>
</organism>
<accession>A0A0P0V9Y4</accession>
<dbReference type="EMBL" id="AP014957">
    <property type="protein sequence ID" value="BAS75023.1"/>
    <property type="molecule type" value="Genomic_DNA"/>
</dbReference>
<dbReference type="Proteomes" id="UP000059680">
    <property type="component" value="Chromosome 1"/>
</dbReference>
<dbReference type="PaxDb" id="39947-A0A0P0V9Y4"/>
<reference evidence="1 2" key="2">
    <citation type="journal article" date="2013" name="Plant Cell Physiol.">
        <title>Rice Annotation Project Database (RAP-DB): an integrative and interactive database for rice genomics.</title>
        <authorList>
            <person name="Sakai H."/>
            <person name="Lee S.S."/>
            <person name="Tanaka T."/>
            <person name="Numa H."/>
            <person name="Kim J."/>
            <person name="Kawahara Y."/>
            <person name="Wakimoto H."/>
            <person name="Yang C.C."/>
            <person name="Iwamoto M."/>
            <person name="Abe T."/>
            <person name="Yamada Y."/>
            <person name="Muto A."/>
            <person name="Inokuchi H."/>
            <person name="Ikemura T."/>
            <person name="Matsumoto T."/>
            <person name="Sasaki T."/>
            <person name="Itoh T."/>
        </authorList>
    </citation>
    <scope>NUCLEOTIDE SEQUENCE [LARGE SCALE GENOMIC DNA]</scope>
    <source>
        <strain evidence="2">cv. Nipponbare</strain>
    </source>
</reference>
<reference evidence="2" key="1">
    <citation type="journal article" date="2005" name="Nature">
        <title>The map-based sequence of the rice genome.</title>
        <authorList>
            <consortium name="International rice genome sequencing project (IRGSP)"/>
            <person name="Matsumoto T."/>
            <person name="Wu J."/>
            <person name="Kanamori H."/>
            <person name="Katayose Y."/>
            <person name="Fujisawa M."/>
            <person name="Namiki N."/>
            <person name="Mizuno H."/>
            <person name="Yamamoto K."/>
            <person name="Antonio B.A."/>
            <person name="Baba T."/>
            <person name="Sakata K."/>
            <person name="Nagamura Y."/>
            <person name="Aoki H."/>
            <person name="Arikawa K."/>
            <person name="Arita K."/>
            <person name="Bito T."/>
            <person name="Chiden Y."/>
            <person name="Fujitsuka N."/>
            <person name="Fukunaka R."/>
            <person name="Hamada M."/>
            <person name="Harada C."/>
            <person name="Hayashi A."/>
            <person name="Hijishita S."/>
            <person name="Honda M."/>
            <person name="Hosokawa S."/>
            <person name="Ichikawa Y."/>
            <person name="Idonuma A."/>
            <person name="Iijima M."/>
            <person name="Ikeda M."/>
            <person name="Ikeno M."/>
            <person name="Ito K."/>
            <person name="Ito S."/>
            <person name="Ito T."/>
            <person name="Ito Y."/>
            <person name="Ito Y."/>
            <person name="Iwabuchi A."/>
            <person name="Kamiya K."/>
            <person name="Karasawa W."/>
            <person name="Kurita K."/>
            <person name="Katagiri S."/>
            <person name="Kikuta A."/>
            <person name="Kobayashi H."/>
            <person name="Kobayashi N."/>
            <person name="Machita K."/>
            <person name="Maehara T."/>
            <person name="Masukawa M."/>
            <person name="Mizubayashi T."/>
            <person name="Mukai Y."/>
            <person name="Nagasaki H."/>
            <person name="Nagata Y."/>
            <person name="Naito S."/>
            <person name="Nakashima M."/>
            <person name="Nakama Y."/>
            <person name="Nakamichi Y."/>
            <person name="Nakamura M."/>
            <person name="Meguro A."/>
            <person name="Negishi M."/>
            <person name="Ohta I."/>
            <person name="Ohta T."/>
            <person name="Okamoto M."/>
            <person name="Ono N."/>
            <person name="Saji S."/>
            <person name="Sakaguchi M."/>
            <person name="Sakai K."/>
            <person name="Shibata M."/>
            <person name="Shimokawa T."/>
            <person name="Song J."/>
            <person name="Takazaki Y."/>
            <person name="Terasawa K."/>
            <person name="Tsugane M."/>
            <person name="Tsuji K."/>
            <person name="Ueda S."/>
            <person name="Waki K."/>
            <person name="Yamagata H."/>
            <person name="Yamamoto M."/>
            <person name="Yamamoto S."/>
            <person name="Yamane H."/>
            <person name="Yoshiki S."/>
            <person name="Yoshihara R."/>
            <person name="Yukawa K."/>
            <person name="Zhong H."/>
            <person name="Yano M."/>
            <person name="Yuan Q."/>
            <person name="Ouyang S."/>
            <person name="Liu J."/>
            <person name="Jones K.M."/>
            <person name="Gansberger K."/>
            <person name="Moffat K."/>
            <person name="Hill J."/>
            <person name="Bera J."/>
            <person name="Fadrosh D."/>
            <person name="Jin S."/>
            <person name="Johri S."/>
            <person name="Kim M."/>
            <person name="Overton L."/>
            <person name="Reardon M."/>
            <person name="Tsitrin T."/>
            <person name="Vuong H."/>
            <person name="Weaver B."/>
            <person name="Ciecko A."/>
            <person name="Tallon L."/>
            <person name="Jackson J."/>
            <person name="Pai G."/>
            <person name="Aken S.V."/>
            <person name="Utterback T."/>
            <person name="Reidmuller S."/>
            <person name="Feldblyum T."/>
            <person name="Hsiao J."/>
            <person name="Zismann V."/>
            <person name="Iobst S."/>
            <person name="de Vazeille A.R."/>
            <person name="Buell C.R."/>
            <person name="Ying K."/>
            <person name="Li Y."/>
            <person name="Lu T."/>
            <person name="Huang Y."/>
            <person name="Zhao Q."/>
            <person name="Feng Q."/>
            <person name="Zhang L."/>
            <person name="Zhu J."/>
            <person name="Weng Q."/>
            <person name="Mu J."/>
            <person name="Lu Y."/>
            <person name="Fan D."/>
            <person name="Liu Y."/>
            <person name="Guan J."/>
            <person name="Zhang Y."/>
            <person name="Yu S."/>
            <person name="Liu X."/>
            <person name="Zhang Y."/>
            <person name="Hong G."/>
            <person name="Han B."/>
            <person name="Choisne N."/>
            <person name="Demange N."/>
            <person name="Orjeda G."/>
            <person name="Samain S."/>
            <person name="Cattolico L."/>
            <person name="Pelletier E."/>
            <person name="Couloux A."/>
            <person name="Segurens B."/>
            <person name="Wincker P."/>
            <person name="D'Hont A."/>
            <person name="Scarpelli C."/>
            <person name="Weissenbach J."/>
            <person name="Salanoubat M."/>
            <person name="Quetier F."/>
            <person name="Yu Y."/>
            <person name="Kim H.R."/>
            <person name="Rambo T."/>
            <person name="Currie J."/>
            <person name="Collura K."/>
            <person name="Luo M."/>
            <person name="Yang T."/>
            <person name="Ammiraju J.S.S."/>
            <person name="Engler F."/>
            <person name="Soderlund C."/>
            <person name="Wing R.A."/>
            <person name="Palmer L.E."/>
            <person name="de la Bastide M."/>
            <person name="Spiegel L."/>
            <person name="Nascimento L."/>
            <person name="Zutavern T."/>
            <person name="O'Shaughnessy A."/>
            <person name="Dike S."/>
            <person name="Dedhia N."/>
            <person name="Preston R."/>
            <person name="Balija V."/>
            <person name="McCombie W.R."/>
            <person name="Chow T."/>
            <person name="Chen H."/>
            <person name="Chung M."/>
            <person name="Chen C."/>
            <person name="Shaw J."/>
            <person name="Wu H."/>
            <person name="Hsiao K."/>
            <person name="Chao Y."/>
            <person name="Chu M."/>
            <person name="Cheng C."/>
            <person name="Hour A."/>
            <person name="Lee P."/>
            <person name="Lin S."/>
            <person name="Lin Y."/>
            <person name="Liou J."/>
            <person name="Liu S."/>
            <person name="Hsing Y."/>
            <person name="Raghuvanshi S."/>
            <person name="Mohanty A."/>
            <person name="Bharti A.K."/>
            <person name="Gaur A."/>
            <person name="Gupta V."/>
            <person name="Kumar D."/>
            <person name="Ravi V."/>
            <person name="Vij S."/>
            <person name="Kapur A."/>
            <person name="Khurana P."/>
            <person name="Khurana P."/>
            <person name="Khurana J.P."/>
            <person name="Tyagi A.K."/>
            <person name="Gaikwad K."/>
            <person name="Singh A."/>
            <person name="Dalal V."/>
            <person name="Srivastava S."/>
            <person name="Dixit A."/>
            <person name="Pal A.K."/>
            <person name="Ghazi I.A."/>
            <person name="Yadav M."/>
            <person name="Pandit A."/>
            <person name="Bhargava A."/>
            <person name="Sureshbabu K."/>
            <person name="Batra K."/>
            <person name="Sharma T.R."/>
            <person name="Mohapatra T."/>
            <person name="Singh N.K."/>
            <person name="Messing J."/>
            <person name="Nelson A.B."/>
            <person name="Fuks G."/>
            <person name="Kavchok S."/>
            <person name="Keizer G."/>
            <person name="Linton E."/>
            <person name="Llaca V."/>
            <person name="Song R."/>
            <person name="Tanyolac B."/>
            <person name="Young S."/>
            <person name="Ho-Il K."/>
            <person name="Hahn J.H."/>
            <person name="Sangsakoo G."/>
            <person name="Vanavichit A."/>
            <person name="de Mattos Luiz.A.T."/>
            <person name="Zimmer P.D."/>
            <person name="Malone G."/>
            <person name="Dellagostin O."/>
            <person name="de Oliveira A.C."/>
            <person name="Bevan M."/>
            <person name="Bancroft I."/>
            <person name="Minx P."/>
            <person name="Cordum H."/>
            <person name="Wilson R."/>
            <person name="Cheng Z."/>
            <person name="Jin W."/>
            <person name="Jiang J."/>
            <person name="Leong S.A."/>
            <person name="Iwama H."/>
            <person name="Gojobori T."/>
            <person name="Itoh T."/>
            <person name="Niimura Y."/>
            <person name="Fujii Y."/>
            <person name="Habara T."/>
            <person name="Sakai H."/>
            <person name="Sato Y."/>
            <person name="Wilson G."/>
            <person name="Kumar K."/>
            <person name="McCouch S."/>
            <person name="Juretic N."/>
            <person name="Hoen D."/>
            <person name="Wright S."/>
            <person name="Bruskiewich R."/>
            <person name="Bureau T."/>
            <person name="Miyao A."/>
            <person name="Hirochika H."/>
            <person name="Nishikawa T."/>
            <person name="Kadowaki K."/>
            <person name="Sugiura M."/>
            <person name="Burr B."/>
            <person name="Sasaki T."/>
        </authorList>
    </citation>
    <scope>NUCLEOTIDE SEQUENCE [LARGE SCALE GENOMIC DNA]</scope>
    <source>
        <strain evidence="2">cv. Nipponbare</strain>
    </source>
</reference>
<dbReference type="AlphaFoldDB" id="A0A0P0V9Y4"/>
<proteinExistence type="predicted"/>
<keyword evidence="2" id="KW-1185">Reference proteome</keyword>
<name>A0A0P0V9Y4_ORYSJ</name>
<gene>
    <name evidence="1" type="ordered locus">Os01g0826850</name>
    <name evidence="1" type="ORF">OSNPB_010826850</name>
</gene>
<evidence type="ECO:0000313" key="2">
    <source>
        <dbReference type="Proteomes" id="UP000059680"/>
    </source>
</evidence>
<reference evidence="1 2" key="3">
    <citation type="journal article" date="2013" name="Rice">
        <title>Improvement of the Oryza sativa Nipponbare reference genome using next generation sequence and optical map data.</title>
        <authorList>
            <person name="Kawahara Y."/>
            <person name="de la Bastide M."/>
            <person name="Hamilton J.P."/>
            <person name="Kanamori H."/>
            <person name="McCombie W.R."/>
            <person name="Ouyang S."/>
            <person name="Schwartz D.C."/>
            <person name="Tanaka T."/>
            <person name="Wu J."/>
            <person name="Zhou S."/>
            <person name="Childs K.L."/>
            <person name="Davidson R.M."/>
            <person name="Lin H."/>
            <person name="Quesada-Ocampo L."/>
            <person name="Vaillancourt B."/>
            <person name="Sakai H."/>
            <person name="Lee S.S."/>
            <person name="Kim J."/>
            <person name="Numa H."/>
            <person name="Itoh T."/>
            <person name="Buell C.R."/>
            <person name="Matsumoto T."/>
        </authorList>
    </citation>
    <scope>NUCLEOTIDE SEQUENCE [LARGE SCALE GENOMIC DNA]</scope>
    <source>
        <strain evidence="2">cv. Nipponbare</strain>
    </source>
</reference>
<sequence>MIYPRLASVTDGAKRRCSLPSLTLARLVAQPASAGATCKTQQFTPGDADRIAQRLPGSLTKSMDSTLFGRANGGFDPKSRMNTRISEGWTDAEAVGAGTAGAVGLMYQLPAPCEASWLLRPQLRELYHHHPGARERSMSPSVTHASAASA</sequence>